<protein>
    <submittedName>
        <fullName evidence="2">Uncharacterized protein</fullName>
    </submittedName>
</protein>
<organism evidence="2 3">
    <name type="scientific">Saguinus oedipus</name>
    <name type="common">Cotton-top tamarin</name>
    <name type="synonym">Oedipomidas oedipus</name>
    <dbReference type="NCBI Taxonomy" id="9490"/>
    <lineage>
        <taxon>Eukaryota</taxon>
        <taxon>Metazoa</taxon>
        <taxon>Chordata</taxon>
        <taxon>Craniata</taxon>
        <taxon>Vertebrata</taxon>
        <taxon>Euteleostomi</taxon>
        <taxon>Mammalia</taxon>
        <taxon>Eutheria</taxon>
        <taxon>Euarchontoglires</taxon>
        <taxon>Primates</taxon>
        <taxon>Haplorrhini</taxon>
        <taxon>Platyrrhini</taxon>
        <taxon>Cebidae</taxon>
        <taxon>Callitrichinae</taxon>
        <taxon>Saguinus</taxon>
    </lineage>
</organism>
<feature type="compositionally biased region" description="Basic and acidic residues" evidence="1">
    <location>
        <begin position="65"/>
        <end position="79"/>
    </location>
</feature>
<dbReference type="EMBL" id="JASSZA010000011">
    <property type="protein sequence ID" value="KAK2097963.1"/>
    <property type="molecule type" value="Genomic_DNA"/>
</dbReference>
<dbReference type="Proteomes" id="UP001266305">
    <property type="component" value="Unassembled WGS sequence"/>
</dbReference>
<feature type="region of interest" description="Disordered" evidence="1">
    <location>
        <begin position="59"/>
        <end position="79"/>
    </location>
</feature>
<evidence type="ECO:0000256" key="1">
    <source>
        <dbReference type="SAM" id="MobiDB-lite"/>
    </source>
</evidence>
<comment type="caution">
    <text evidence="2">The sequence shown here is derived from an EMBL/GenBank/DDBJ whole genome shotgun (WGS) entry which is preliminary data.</text>
</comment>
<sequence>MRIGVTGWPAAMSALRHRPATAARANAGGGVRGGCVPLAGQALDRPYISGSLNRLSCTGPLKGKGASDPEVGIRDYSSH</sequence>
<evidence type="ECO:0000313" key="3">
    <source>
        <dbReference type="Proteomes" id="UP001266305"/>
    </source>
</evidence>
<evidence type="ECO:0000313" key="2">
    <source>
        <dbReference type="EMBL" id="KAK2097963.1"/>
    </source>
</evidence>
<accession>A0ABQ9ULN8</accession>
<proteinExistence type="predicted"/>
<keyword evidence="3" id="KW-1185">Reference proteome</keyword>
<name>A0ABQ9ULN8_SAGOE</name>
<reference evidence="2 3" key="1">
    <citation type="submission" date="2023-05" db="EMBL/GenBank/DDBJ databases">
        <title>B98-5 Cell Line De Novo Hybrid Assembly: An Optical Mapping Approach.</title>
        <authorList>
            <person name="Kananen K."/>
            <person name="Auerbach J.A."/>
            <person name="Kautto E."/>
            <person name="Blachly J.S."/>
        </authorList>
    </citation>
    <scope>NUCLEOTIDE SEQUENCE [LARGE SCALE GENOMIC DNA]</scope>
    <source>
        <strain evidence="2">B95-8</strain>
        <tissue evidence="2">Cell line</tissue>
    </source>
</reference>
<gene>
    <name evidence="2" type="ORF">P7K49_023414</name>
</gene>